<proteinExistence type="predicted"/>
<comment type="caution">
    <text evidence="1">The sequence shown here is derived from an EMBL/GenBank/DDBJ whole genome shotgun (WGS) entry which is preliminary data.</text>
</comment>
<dbReference type="Proteomes" id="UP001590951">
    <property type="component" value="Unassembled WGS sequence"/>
</dbReference>
<keyword evidence="2" id="KW-1185">Reference proteome</keyword>
<evidence type="ECO:0000313" key="1">
    <source>
        <dbReference type="EMBL" id="KAL2049919.1"/>
    </source>
</evidence>
<dbReference type="EMBL" id="JBHFEH010000055">
    <property type="protein sequence ID" value="KAL2049919.1"/>
    <property type="molecule type" value="Genomic_DNA"/>
</dbReference>
<protein>
    <submittedName>
        <fullName evidence="1">Uncharacterized protein</fullName>
    </submittedName>
</protein>
<evidence type="ECO:0000313" key="2">
    <source>
        <dbReference type="Proteomes" id="UP001590951"/>
    </source>
</evidence>
<name>A0ABR4AW70_9LECA</name>
<sequence length="437" mass="49724">MSYRGNHSSLYATVQLQGVQELEVAIHFQVREDYADALEAFELLDESVSKLPVAHFENATLYERIELKQERLKFLNAVEVQSKEPRREHGADEWDLLNLLRANADALSEACIIAVQVNQKSNDNFSDLEVHYVFECWHIFALCRARSNYLETEHEDVLGGFPNICEVRRILHDQGRFHLARSLIRHEEWIEDYSTPEFTRDATEPTRTELAFTLLFYAEALALAGKSVESSTQLDVAKAILRKAGTHSQHSALEIPARAQLLIDRVHAKSHQATTAKERKNISLAYANKAEALKDWPIYREHMRAAIRQSYEAREAAELESRAAEAKNYLNILKRYLEFEDSIVYSAAFLGSAVSEFGLTYVRQGASQLEDYLTMVKDSEKDFPDFSIPQDMVNLAQSASRAARDLGNRRPSCIIVMQNKNGTTNAHGWWNVPANTS</sequence>
<accession>A0ABR4AW70</accession>
<organism evidence="1 2">
    <name type="scientific">Lepraria finkii</name>
    <dbReference type="NCBI Taxonomy" id="1340010"/>
    <lineage>
        <taxon>Eukaryota</taxon>
        <taxon>Fungi</taxon>
        <taxon>Dikarya</taxon>
        <taxon>Ascomycota</taxon>
        <taxon>Pezizomycotina</taxon>
        <taxon>Lecanoromycetes</taxon>
        <taxon>OSLEUM clade</taxon>
        <taxon>Lecanoromycetidae</taxon>
        <taxon>Lecanorales</taxon>
        <taxon>Lecanorineae</taxon>
        <taxon>Stereocaulaceae</taxon>
        <taxon>Lepraria</taxon>
    </lineage>
</organism>
<gene>
    <name evidence="1" type="ORF">ABVK25_009786</name>
</gene>
<reference evidence="1 2" key="1">
    <citation type="submission" date="2024-09" db="EMBL/GenBank/DDBJ databases">
        <title>Rethinking Asexuality: The Enigmatic Case of Functional Sexual Genes in Lepraria (Stereocaulaceae).</title>
        <authorList>
            <person name="Doellman M."/>
            <person name="Sun Y."/>
            <person name="Barcenas-Pena A."/>
            <person name="Lumbsch H.T."/>
            <person name="Grewe F."/>
        </authorList>
    </citation>
    <scope>NUCLEOTIDE SEQUENCE [LARGE SCALE GENOMIC DNA]</scope>
    <source>
        <strain evidence="1 2">Grewe 0041</strain>
    </source>
</reference>